<evidence type="ECO:0000259" key="3">
    <source>
        <dbReference type="Pfam" id="PF11774"/>
    </source>
</evidence>
<dbReference type="GO" id="GO:0003677">
    <property type="term" value="F:DNA binding"/>
    <property type="evidence" value="ECO:0007669"/>
    <property type="project" value="UniProtKB-KW"/>
</dbReference>
<dbReference type="Proteomes" id="UP000663792">
    <property type="component" value="Unassembled WGS sequence"/>
</dbReference>
<dbReference type="AlphaFoldDB" id="A0A939C0P7"/>
<dbReference type="InterPro" id="IPR055370">
    <property type="entry name" value="Lsr2_DNA-bd"/>
</dbReference>
<feature type="domain" description="Lsr2 dimerization" evidence="3">
    <location>
        <begin position="1"/>
        <end position="57"/>
    </location>
</feature>
<evidence type="ECO:0000259" key="4">
    <source>
        <dbReference type="Pfam" id="PF23359"/>
    </source>
</evidence>
<feature type="region of interest" description="Disordered" evidence="2">
    <location>
        <begin position="56"/>
        <end position="85"/>
    </location>
</feature>
<evidence type="ECO:0000256" key="2">
    <source>
        <dbReference type="SAM" id="MobiDB-lite"/>
    </source>
</evidence>
<dbReference type="InterPro" id="IPR024412">
    <property type="entry name" value="Lsr2_dim_dom"/>
</dbReference>
<feature type="domain" description="Lsr2 DNA-binding" evidence="4">
    <location>
        <begin position="78"/>
        <end position="112"/>
    </location>
</feature>
<dbReference type="Gene3D" id="3.30.60.230">
    <property type="entry name" value="Lsr2, dimerization domain"/>
    <property type="match status" value="1"/>
</dbReference>
<accession>A0A939C0P7</accession>
<name>A0A939C0P7_9ACTN</name>
<evidence type="ECO:0000256" key="1">
    <source>
        <dbReference type="ARBA" id="ARBA00023125"/>
    </source>
</evidence>
<dbReference type="GO" id="GO:0016746">
    <property type="term" value="F:acyltransferase activity"/>
    <property type="evidence" value="ECO:0007669"/>
    <property type="project" value="InterPro"/>
</dbReference>
<dbReference type="InterPro" id="IPR042261">
    <property type="entry name" value="Lsr2-like_dimerization"/>
</dbReference>
<dbReference type="Gene3D" id="4.10.320.10">
    <property type="entry name" value="E3-binding domain"/>
    <property type="match status" value="1"/>
</dbReference>
<evidence type="ECO:0000313" key="5">
    <source>
        <dbReference type="EMBL" id="MBM9466362.1"/>
    </source>
</evidence>
<dbReference type="EMBL" id="JAERWK010000005">
    <property type="protein sequence ID" value="MBM9466362.1"/>
    <property type="molecule type" value="Genomic_DNA"/>
</dbReference>
<comment type="caution">
    <text evidence="5">The sequence shown here is derived from an EMBL/GenBank/DDBJ whole genome shotgun (WGS) entry which is preliminary data.</text>
</comment>
<dbReference type="RefSeq" id="WP_205259309.1">
    <property type="nucleotide sequence ID" value="NZ_JAERWK010000005.1"/>
</dbReference>
<reference evidence="5" key="1">
    <citation type="submission" date="2021-01" db="EMBL/GenBank/DDBJ databases">
        <title>YIM 132084 draft genome.</title>
        <authorList>
            <person name="An D."/>
        </authorList>
    </citation>
    <scope>NUCLEOTIDE SEQUENCE</scope>
    <source>
        <strain evidence="5">YIM 132084</strain>
    </source>
</reference>
<evidence type="ECO:0000313" key="6">
    <source>
        <dbReference type="Proteomes" id="UP000663792"/>
    </source>
</evidence>
<dbReference type="InterPro" id="IPR036625">
    <property type="entry name" value="E3-bd_dom_sf"/>
</dbReference>
<dbReference type="Pfam" id="PF11774">
    <property type="entry name" value="Lsr2"/>
    <property type="match status" value="1"/>
</dbReference>
<sequence length="114" mass="12216">MAQQTSVTLVDDLDGGRAVETVSFSLDGAQYEIDLSKKNAAALRKTLSQFVDHGRKVRSGRPAVARNRSRRATAGSTGPSPADVRKWAMDAGISVSPRGRISADVIRQYEEAVG</sequence>
<dbReference type="Pfam" id="PF23359">
    <property type="entry name" value="Lsr2_DNA-bd"/>
    <property type="match status" value="1"/>
</dbReference>
<keyword evidence="1" id="KW-0238">DNA-binding</keyword>
<proteinExistence type="predicted"/>
<protein>
    <submittedName>
        <fullName evidence="5">Lsr2 family protein</fullName>
    </submittedName>
</protein>
<organism evidence="5 6">
    <name type="scientific">Nakamurella leprariae</name>
    <dbReference type="NCBI Taxonomy" id="2803911"/>
    <lineage>
        <taxon>Bacteria</taxon>
        <taxon>Bacillati</taxon>
        <taxon>Actinomycetota</taxon>
        <taxon>Actinomycetes</taxon>
        <taxon>Nakamurellales</taxon>
        <taxon>Nakamurellaceae</taxon>
        <taxon>Nakamurella</taxon>
    </lineage>
</organism>
<gene>
    <name evidence="5" type="ORF">JL106_03600</name>
</gene>
<keyword evidence="6" id="KW-1185">Reference proteome</keyword>